<dbReference type="GeneID" id="70080552"/>
<dbReference type="InterPro" id="IPR024412">
    <property type="entry name" value="Lsr2_dim_dom"/>
</dbReference>
<feature type="domain" description="Lsr2 DNA-binding" evidence="3">
    <location>
        <begin position="75"/>
        <end position="109"/>
    </location>
</feature>
<dbReference type="GO" id="GO:0016746">
    <property type="term" value="F:acyltransferase activity"/>
    <property type="evidence" value="ECO:0007669"/>
    <property type="project" value="InterPro"/>
</dbReference>
<protein>
    <submittedName>
        <fullName evidence="4">Lsr2-like DNA bridging protein</fullName>
    </submittedName>
</protein>
<name>A0A515MGX3_9CAUD</name>
<dbReference type="Pfam" id="PF23359">
    <property type="entry name" value="Lsr2_DNA-bd"/>
    <property type="match status" value="1"/>
</dbReference>
<keyword evidence="5" id="KW-1185">Reference proteome</keyword>
<dbReference type="Proteomes" id="UP000320647">
    <property type="component" value="Segment"/>
</dbReference>
<dbReference type="KEGG" id="vg:70080552"/>
<dbReference type="Pfam" id="PF11774">
    <property type="entry name" value="Lsr2"/>
    <property type="match status" value="1"/>
</dbReference>
<accession>A0A515MGX3</accession>
<keyword evidence="1" id="KW-0238">DNA-binding</keyword>
<dbReference type="GO" id="GO:0003677">
    <property type="term" value="F:DNA binding"/>
    <property type="evidence" value="ECO:0007669"/>
    <property type="project" value="UniProtKB-KW"/>
</dbReference>
<evidence type="ECO:0000256" key="1">
    <source>
        <dbReference type="ARBA" id="ARBA00023125"/>
    </source>
</evidence>
<feature type="domain" description="Lsr2 dimerization" evidence="2">
    <location>
        <begin position="2"/>
        <end position="61"/>
    </location>
</feature>
<gene>
    <name evidence="4" type="primary">38</name>
    <name evidence="4" type="ORF">SEA_TRAX_38</name>
</gene>
<dbReference type="InterPro" id="IPR042261">
    <property type="entry name" value="Lsr2-like_dimerization"/>
</dbReference>
<dbReference type="EMBL" id="MK967378">
    <property type="protein sequence ID" value="QDM55925.1"/>
    <property type="molecule type" value="Genomic_DNA"/>
</dbReference>
<evidence type="ECO:0000259" key="2">
    <source>
        <dbReference type="Pfam" id="PF11774"/>
    </source>
</evidence>
<dbReference type="InterPro" id="IPR036625">
    <property type="entry name" value="E3-bd_dom_sf"/>
</dbReference>
<sequence length="112" mass="12742">MRQEVVRILDDFDGKVIENEEPVVMEFSVEGEHFSLDLRPSNVTRFEADMAKWTDKATKVGGRKKRRVSAAKGDDKPDLNAIREWARGQGYNVSDKGRIPKDIMEAYELADA</sequence>
<evidence type="ECO:0000259" key="3">
    <source>
        <dbReference type="Pfam" id="PF23359"/>
    </source>
</evidence>
<dbReference type="Gene3D" id="3.30.60.230">
    <property type="entry name" value="Lsr2, dimerization domain"/>
    <property type="match status" value="1"/>
</dbReference>
<reference evidence="4 5" key="1">
    <citation type="submission" date="2019-05" db="EMBL/GenBank/DDBJ databases">
        <authorList>
            <person name="Burke A."/>
            <person name="Deelsnyder S."/>
            <person name="Fournier A."/>
            <person name="Low S."/>
            <person name="Murawski K."/>
            <person name="Worthington R."/>
            <person name="Molloy S.D."/>
            <person name="Garlena R.A."/>
            <person name="Russell D.A."/>
            <person name="Pope W.H."/>
            <person name="Jacobs-Sera D."/>
            <person name="Hatfull G.F."/>
        </authorList>
    </citation>
    <scope>NUCLEOTIDE SEQUENCE [LARGE SCALE GENOMIC DNA]</scope>
</reference>
<evidence type="ECO:0000313" key="5">
    <source>
        <dbReference type="Proteomes" id="UP000320647"/>
    </source>
</evidence>
<proteinExistence type="predicted"/>
<dbReference type="InterPro" id="IPR055370">
    <property type="entry name" value="Lsr2_DNA-bd"/>
</dbReference>
<dbReference type="RefSeq" id="YP_010246023.1">
    <property type="nucleotide sequence ID" value="NC_060132.1"/>
</dbReference>
<dbReference type="Gene3D" id="4.10.320.10">
    <property type="entry name" value="E3-binding domain"/>
    <property type="match status" value="1"/>
</dbReference>
<evidence type="ECO:0000313" key="4">
    <source>
        <dbReference type="EMBL" id="QDM55925.1"/>
    </source>
</evidence>
<organism evidence="4 5">
    <name type="scientific">Gordonia phage Trax</name>
    <dbReference type="NCBI Taxonomy" id="2591121"/>
    <lineage>
        <taxon>Viruses</taxon>
        <taxon>Duplodnaviria</taxon>
        <taxon>Heunggongvirae</taxon>
        <taxon>Uroviricota</taxon>
        <taxon>Caudoviricetes</taxon>
        <taxon>Deeyouvirinae</taxon>
        <taxon>Nevillevirus</taxon>
        <taxon>Nevillevirus trax</taxon>
    </lineage>
</organism>